<reference evidence="2 3" key="2">
    <citation type="journal article" date="2017" name="Front. Plant Sci.">
        <title>Gene Classification and Mining of Molecular Markers Useful in Red Clover (Trifolium pratense) Breeding.</title>
        <authorList>
            <person name="Istvanek J."/>
            <person name="Dluhosova J."/>
            <person name="Dluhos P."/>
            <person name="Patkova L."/>
            <person name="Nedelnik J."/>
            <person name="Repkova J."/>
        </authorList>
    </citation>
    <scope>NUCLEOTIDE SEQUENCE [LARGE SCALE GENOMIC DNA]</scope>
    <source>
        <strain evidence="3">cv. Tatra</strain>
        <tissue evidence="2">Young leaves</tissue>
    </source>
</reference>
<comment type="caution">
    <text evidence="2">The sequence shown here is derived from an EMBL/GenBank/DDBJ whole genome shotgun (WGS) entry which is preliminary data.</text>
</comment>
<reference evidence="2 3" key="1">
    <citation type="journal article" date="2014" name="Am. J. Bot.">
        <title>Genome assembly and annotation for red clover (Trifolium pratense; Fabaceae).</title>
        <authorList>
            <person name="Istvanek J."/>
            <person name="Jaros M."/>
            <person name="Krenek A."/>
            <person name="Repkova J."/>
        </authorList>
    </citation>
    <scope>NUCLEOTIDE SEQUENCE [LARGE SCALE GENOMIC DNA]</scope>
    <source>
        <strain evidence="3">cv. Tatra</strain>
        <tissue evidence="2">Young leaves</tissue>
    </source>
</reference>
<dbReference type="EMBL" id="ASHM01108013">
    <property type="protein sequence ID" value="PNX69244.1"/>
    <property type="molecule type" value="Genomic_DNA"/>
</dbReference>
<name>A0A2K3KSI1_TRIPR</name>
<protein>
    <submittedName>
        <fullName evidence="2">Uncharacterized protein</fullName>
    </submittedName>
</protein>
<feature type="non-terminal residue" evidence="2">
    <location>
        <position position="153"/>
    </location>
</feature>
<evidence type="ECO:0000313" key="2">
    <source>
        <dbReference type="EMBL" id="PNX69244.1"/>
    </source>
</evidence>
<evidence type="ECO:0000256" key="1">
    <source>
        <dbReference type="SAM" id="MobiDB-lite"/>
    </source>
</evidence>
<organism evidence="2 3">
    <name type="scientific">Trifolium pratense</name>
    <name type="common">Red clover</name>
    <dbReference type="NCBI Taxonomy" id="57577"/>
    <lineage>
        <taxon>Eukaryota</taxon>
        <taxon>Viridiplantae</taxon>
        <taxon>Streptophyta</taxon>
        <taxon>Embryophyta</taxon>
        <taxon>Tracheophyta</taxon>
        <taxon>Spermatophyta</taxon>
        <taxon>Magnoliopsida</taxon>
        <taxon>eudicotyledons</taxon>
        <taxon>Gunneridae</taxon>
        <taxon>Pentapetalae</taxon>
        <taxon>rosids</taxon>
        <taxon>fabids</taxon>
        <taxon>Fabales</taxon>
        <taxon>Fabaceae</taxon>
        <taxon>Papilionoideae</taxon>
        <taxon>50 kb inversion clade</taxon>
        <taxon>NPAAA clade</taxon>
        <taxon>Hologalegina</taxon>
        <taxon>IRL clade</taxon>
        <taxon>Trifolieae</taxon>
        <taxon>Trifolium</taxon>
    </lineage>
</organism>
<sequence>MDSKPTLTPSAEHESPVRVHTCAPRPPPLTMDDLIMSSSVFDEAFSRFKDPEVDVFYCDLMRLSELRNKFLVFPSDVDAEIYALKAKLSDLLEVIGAEIKEEIGQRGMEAARLMMEAVERASQRRLTLYSHAEVESTRSEAEAARRVVDDMLL</sequence>
<dbReference type="Proteomes" id="UP000236291">
    <property type="component" value="Unassembled WGS sequence"/>
</dbReference>
<dbReference type="AlphaFoldDB" id="A0A2K3KSI1"/>
<dbReference type="ExpressionAtlas" id="A0A2K3KSI1">
    <property type="expression patterns" value="baseline"/>
</dbReference>
<accession>A0A2K3KSI1</accession>
<feature type="region of interest" description="Disordered" evidence="1">
    <location>
        <begin position="1"/>
        <end position="20"/>
    </location>
</feature>
<proteinExistence type="predicted"/>
<evidence type="ECO:0000313" key="3">
    <source>
        <dbReference type="Proteomes" id="UP000236291"/>
    </source>
</evidence>
<gene>
    <name evidence="2" type="ORF">L195_g056611</name>
</gene>